<dbReference type="Pfam" id="PF02924">
    <property type="entry name" value="HDPD"/>
    <property type="match status" value="1"/>
</dbReference>
<gene>
    <name evidence="1" type="ORF">BPA01_48800</name>
</gene>
<organism evidence="1 2">
    <name type="scientific">Brevibacillus parabrevis</name>
    <dbReference type="NCBI Taxonomy" id="54914"/>
    <lineage>
        <taxon>Bacteria</taxon>
        <taxon>Bacillati</taxon>
        <taxon>Bacillota</taxon>
        <taxon>Bacilli</taxon>
        <taxon>Bacillales</taxon>
        <taxon>Paenibacillaceae</taxon>
        <taxon>Brevibacillus</taxon>
    </lineage>
</organism>
<proteinExistence type="predicted"/>
<protein>
    <recommendedName>
        <fullName evidence="3">Head decoration protein</fullName>
    </recommendedName>
</protein>
<dbReference type="EMBL" id="BJMH01000037">
    <property type="protein sequence ID" value="GEB35300.1"/>
    <property type="molecule type" value="Genomic_DNA"/>
</dbReference>
<name>A0A4Y3PLC7_BREPA</name>
<keyword evidence="2" id="KW-1185">Reference proteome</keyword>
<evidence type="ECO:0000313" key="1">
    <source>
        <dbReference type="EMBL" id="GEB35300.1"/>
    </source>
</evidence>
<evidence type="ECO:0000313" key="2">
    <source>
        <dbReference type="Proteomes" id="UP000316882"/>
    </source>
</evidence>
<dbReference type="InterPro" id="IPR004195">
    <property type="entry name" value="Head_decoration_D"/>
</dbReference>
<sequence>MREQLVTRHVVSYDNLIAGAVMPVVTDTVVLAAGRVYEKGAVLGMVTTSGKAVMVDSSKTDGSEKPYAVLAQTIDATLADTTAPVYLTGEFNMTKLSFGGTDDASKHKWSMRQIGMFLKRTLS</sequence>
<reference evidence="1 2" key="1">
    <citation type="submission" date="2019-06" db="EMBL/GenBank/DDBJ databases">
        <title>Whole genome shotgun sequence of Brevibacillus parabrevis NBRC 12334.</title>
        <authorList>
            <person name="Hosoyama A."/>
            <person name="Uohara A."/>
            <person name="Ohji S."/>
            <person name="Ichikawa N."/>
        </authorList>
    </citation>
    <scope>NUCLEOTIDE SEQUENCE [LARGE SCALE GENOMIC DNA]</scope>
    <source>
        <strain evidence="1 2">NBRC 12334</strain>
    </source>
</reference>
<dbReference type="AlphaFoldDB" id="A0A4Y3PLC7"/>
<dbReference type="Gene3D" id="2.40.300.10">
    <property type="entry name" value="Head decoration protein D"/>
    <property type="match status" value="1"/>
</dbReference>
<dbReference type="Proteomes" id="UP000316882">
    <property type="component" value="Unassembled WGS sequence"/>
</dbReference>
<accession>A0A4Y3PLC7</accession>
<evidence type="ECO:0008006" key="3">
    <source>
        <dbReference type="Google" id="ProtNLM"/>
    </source>
</evidence>
<comment type="caution">
    <text evidence="1">The sequence shown here is derived from an EMBL/GenBank/DDBJ whole genome shotgun (WGS) entry which is preliminary data.</text>
</comment>
<dbReference type="RefSeq" id="WP_122965313.1">
    <property type="nucleotide sequence ID" value="NZ_BJMH01000037.1"/>
</dbReference>